<dbReference type="EMBL" id="UGRY01000002">
    <property type="protein sequence ID" value="SUA75271.1"/>
    <property type="molecule type" value="Genomic_DNA"/>
</dbReference>
<evidence type="ECO:0000313" key="3">
    <source>
        <dbReference type="Proteomes" id="UP000255467"/>
    </source>
</evidence>
<keyword evidence="1" id="KW-0472">Membrane</keyword>
<feature type="transmembrane region" description="Helical" evidence="1">
    <location>
        <begin position="177"/>
        <end position="200"/>
    </location>
</feature>
<proteinExistence type="predicted"/>
<dbReference type="Proteomes" id="UP000255467">
    <property type="component" value="Unassembled WGS sequence"/>
</dbReference>
<keyword evidence="3" id="KW-1185">Reference proteome</keyword>
<dbReference type="PANTHER" id="PTHR37314">
    <property type="entry name" value="SLR0142 PROTEIN"/>
    <property type="match status" value="1"/>
</dbReference>
<evidence type="ECO:0000313" key="2">
    <source>
        <dbReference type="EMBL" id="SUA75271.1"/>
    </source>
</evidence>
<feature type="transmembrane region" description="Helical" evidence="1">
    <location>
        <begin position="20"/>
        <end position="43"/>
    </location>
</feature>
<gene>
    <name evidence="2" type="ORF">NCTC1934_01998</name>
</gene>
<organism evidence="2 3">
    <name type="scientific">Nocardia otitidiscaviarum</name>
    <dbReference type="NCBI Taxonomy" id="1823"/>
    <lineage>
        <taxon>Bacteria</taxon>
        <taxon>Bacillati</taxon>
        <taxon>Actinomycetota</taxon>
        <taxon>Actinomycetes</taxon>
        <taxon>Mycobacteriales</taxon>
        <taxon>Nocardiaceae</taxon>
        <taxon>Nocardia</taxon>
    </lineage>
</organism>
<dbReference type="PANTHER" id="PTHR37314:SF4">
    <property type="entry name" value="UPF0700 TRANSMEMBRANE PROTEIN YOAK"/>
    <property type="match status" value="1"/>
</dbReference>
<feature type="transmembrane region" description="Helical" evidence="1">
    <location>
        <begin position="64"/>
        <end position="84"/>
    </location>
</feature>
<evidence type="ECO:0000256" key="1">
    <source>
        <dbReference type="SAM" id="Phobius"/>
    </source>
</evidence>
<dbReference type="STRING" id="1406858.GCA_000710895_00279"/>
<dbReference type="Pfam" id="PF06912">
    <property type="entry name" value="DUF1275"/>
    <property type="match status" value="1"/>
</dbReference>
<dbReference type="AlphaFoldDB" id="A0A378YFI6"/>
<keyword evidence="1" id="KW-0812">Transmembrane</keyword>
<keyword evidence="1" id="KW-1133">Transmembrane helix</keyword>
<dbReference type="InterPro" id="IPR010699">
    <property type="entry name" value="DUF1275"/>
</dbReference>
<accession>A0A378YFI6</accession>
<reference evidence="2 3" key="1">
    <citation type="submission" date="2018-06" db="EMBL/GenBank/DDBJ databases">
        <authorList>
            <consortium name="Pathogen Informatics"/>
            <person name="Doyle S."/>
        </authorList>
    </citation>
    <scope>NUCLEOTIDE SEQUENCE [LARGE SCALE GENOMIC DNA]</scope>
    <source>
        <strain evidence="2 3">NCTC1934</strain>
    </source>
</reference>
<sequence length="237" mass="25236">MPETESSPYAGMFDAEARLSWVLAAMAGVIGAAALLHTEGYFVTFMTGNSERAIVNWFDGRSSMALAAILLIVSFVAGVFVASWCRRHFWTQHPHGPTLLTTASLAVATVIDFFTETPAGAPDIELVPILFVAFGTGALNTSFVKNGEVSVPITYFTGALVKMGQGLERHLAGAATAAAWLGHFLIWSSFLLGGLIGGLMNMITDGLGLLLLATIVCLITTVYTYLHLDRHGPLATE</sequence>
<feature type="transmembrane region" description="Helical" evidence="1">
    <location>
        <begin position="96"/>
        <end position="114"/>
    </location>
</feature>
<name>A0A378YFI6_9NOCA</name>
<feature type="transmembrane region" description="Helical" evidence="1">
    <location>
        <begin position="207"/>
        <end position="226"/>
    </location>
</feature>
<protein>
    <submittedName>
        <fullName evidence="2">Predicted membrane protein</fullName>
    </submittedName>
</protein>